<accession>A0ABX5E9D0</accession>
<organism evidence="1 2">
    <name type="scientific">Isoptericola halotolerans</name>
    <dbReference type="NCBI Taxonomy" id="300560"/>
    <lineage>
        <taxon>Bacteria</taxon>
        <taxon>Bacillati</taxon>
        <taxon>Actinomycetota</taxon>
        <taxon>Actinomycetes</taxon>
        <taxon>Micrococcales</taxon>
        <taxon>Promicromonosporaceae</taxon>
        <taxon>Isoptericola</taxon>
    </lineage>
</organism>
<dbReference type="Proteomes" id="UP000239895">
    <property type="component" value="Unassembled WGS sequence"/>
</dbReference>
<dbReference type="Gene3D" id="3.80.10.10">
    <property type="entry name" value="Ribonuclease Inhibitor"/>
    <property type="match status" value="1"/>
</dbReference>
<dbReference type="InterPro" id="IPR032675">
    <property type="entry name" value="LRR_dom_sf"/>
</dbReference>
<name>A0ABX5E9D0_9MICO</name>
<dbReference type="EMBL" id="PVTX01000018">
    <property type="protein sequence ID" value="PRZ02728.1"/>
    <property type="molecule type" value="Genomic_DNA"/>
</dbReference>
<reference evidence="1 2" key="1">
    <citation type="submission" date="2018-03" db="EMBL/GenBank/DDBJ databases">
        <title>Comparative analysis of microorganisms from saline springs in Andes Mountain Range, Colombia.</title>
        <authorList>
            <person name="Rubin E."/>
        </authorList>
    </citation>
    <scope>NUCLEOTIDE SEQUENCE [LARGE SCALE GENOMIC DNA]</scope>
    <source>
        <strain evidence="1 2">CG 23</strain>
    </source>
</reference>
<comment type="caution">
    <text evidence="1">The sequence shown here is derived from an EMBL/GenBank/DDBJ whole genome shotgun (WGS) entry which is preliminary data.</text>
</comment>
<sequence>MEVSQYKTMQWDPWDPEQPIASAAARFAAAGYDGLHVIPKPGGTFDNLQFLQDFVGLRSLSVTSPTRDDSAAFGLEELEELTIVTGSSVDIPTIVADRLRRLCVGFRRLSSSRQLFPNLERLRVVDPWIGRDLRILEELPWLRHLELDGGGRLHRLDGISSSESLESVRLTRFAVSDTSPLVSSIQLREVRLMAMLPVPPHHRVSFIDLASPRLETLAIGHADRLVDLQEGLLSMPRLQRIIVRETPLSDGQMVALADLPPCVRRIVSA</sequence>
<proteinExistence type="predicted"/>
<protein>
    <recommendedName>
        <fullName evidence="3">Leucine-rich repeat domain-containing protein</fullName>
    </recommendedName>
</protein>
<keyword evidence="2" id="KW-1185">Reference proteome</keyword>
<evidence type="ECO:0000313" key="1">
    <source>
        <dbReference type="EMBL" id="PRZ02728.1"/>
    </source>
</evidence>
<evidence type="ECO:0000313" key="2">
    <source>
        <dbReference type="Proteomes" id="UP000239895"/>
    </source>
</evidence>
<gene>
    <name evidence="1" type="ORF">BCL65_11810</name>
</gene>
<evidence type="ECO:0008006" key="3">
    <source>
        <dbReference type="Google" id="ProtNLM"/>
    </source>
</evidence>
<dbReference type="SUPFAM" id="SSF52058">
    <property type="entry name" value="L domain-like"/>
    <property type="match status" value="1"/>
</dbReference>